<dbReference type="InterPro" id="IPR001736">
    <property type="entry name" value="PLipase_D/transphosphatidylase"/>
</dbReference>
<feature type="domain" description="PLD phosphodiesterase" evidence="7">
    <location>
        <begin position="51"/>
        <end position="78"/>
    </location>
</feature>
<evidence type="ECO:0000256" key="2">
    <source>
        <dbReference type="ARBA" id="ARBA00012027"/>
    </source>
</evidence>
<evidence type="ECO:0000256" key="3">
    <source>
        <dbReference type="ARBA" id="ARBA00022737"/>
    </source>
</evidence>
<organism evidence="8 9">
    <name type="scientific">Quillaja saponaria</name>
    <name type="common">Soap bark tree</name>
    <dbReference type="NCBI Taxonomy" id="32244"/>
    <lineage>
        <taxon>Eukaryota</taxon>
        <taxon>Viridiplantae</taxon>
        <taxon>Streptophyta</taxon>
        <taxon>Embryophyta</taxon>
        <taxon>Tracheophyta</taxon>
        <taxon>Spermatophyta</taxon>
        <taxon>Magnoliopsida</taxon>
        <taxon>eudicotyledons</taxon>
        <taxon>Gunneridae</taxon>
        <taxon>Pentapetalae</taxon>
        <taxon>rosids</taxon>
        <taxon>fabids</taxon>
        <taxon>Fabales</taxon>
        <taxon>Quillajaceae</taxon>
        <taxon>Quillaja</taxon>
    </lineage>
</organism>
<gene>
    <name evidence="8" type="ORF">O6P43_003598</name>
</gene>
<name>A0AAD7QGA7_QUISA</name>
<dbReference type="GO" id="GO:0005886">
    <property type="term" value="C:plasma membrane"/>
    <property type="evidence" value="ECO:0007669"/>
    <property type="project" value="TreeGrafter"/>
</dbReference>
<keyword evidence="6" id="KW-0443">Lipid metabolism</keyword>
<evidence type="ECO:0000313" key="9">
    <source>
        <dbReference type="Proteomes" id="UP001163823"/>
    </source>
</evidence>
<dbReference type="Pfam" id="PF00614">
    <property type="entry name" value="PLDc"/>
    <property type="match status" value="1"/>
</dbReference>
<evidence type="ECO:0000256" key="4">
    <source>
        <dbReference type="ARBA" id="ARBA00022801"/>
    </source>
</evidence>
<evidence type="ECO:0000313" key="8">
    <source>
        <dbReference type="EMBL" id="KAJ7980311.1"/>
    </source>
</evidence>
<evidence type="ECO:0000256" key="1">
    <source>
        <dbReference type="ARBA" id="ARBA00000798"/>
    </source>
</evidence>
<dbReference type="Gene3D" id="3.30.870.10">
    <property type="entry name" value="Endonuclease Chain A"/>
    <property type="match status" value="1"/>
</dbReference>
<evidence type="ECO:0000256" key="6">
    <source>
        <dbReference type="ARBA" id="ARBA00023098"/>
    </source>
</evidence>
<comment type="catalytic activity">
    <reaction evidence="1">
        <text>a 1,2-diacyl-sn-glycero-3-phosphocholine + H2O = a 1,2-diacyl-sn-glycero-3-phosphate + choline + H(+)</text>
        <dbReference type="Rhea" id="RHEA:14445"/>
        <dbReference type="ChEBI" id="CHEBI:15354"/>
        <dbReference type="ChEBI" id="CHEBI:15377"/>
        <dbReference type="ChEBI" id="CHEBI:15378"/>
        <dbReference type="ChEBI" id="CHEBI:57643"/>
        <dbReference type="ChEBI" id="CHEBI:58608"/>
        <dbReference type="EC" id="3.1.4.4"/>
    </reaction>
</comment>
<dbReference type="EC" id="3.1.4.4" evidence="2"/>
<proteinExistence type="predicted"/>
<keyword evidence="3" id="KW-0677">Repeat</keyword>
<dbReference type="EMBL" id="JARAOO010000002">
    <property type="protein sequence ID" value="KAJ7980311.1"/>
    <property type="molecule type" value="Genomic_DNA"/>
</dbReference>
<dbReference type="SUPFAM" id="SSF56024">
    <property type="entry name" value="Phospholipase D/nuclease"/>
    <property type="match status" value="1"/>
</dbReference>
<dbReference type="GO" id="GO:0004630">
    <property type="term" value="F:phospholipase D activity"/>
    <property type="evidence" value="ECO:0007669"/>
    <property type="project" value="UniProtKB-EC"/>
</dbReference>
<dbReference type="PANTHER" id="PTHR18896">
    <property type="entry name" value="PHOSPHOLIPASE D"/>
    <property type="match status" value="1"/>
</dbReference>
<evidence type="ECO:0000256" key="5">
    <source>
        <dbReference type="ARBA" id="ARBA00022963"/>
    </source>
</evidence>
<protein>
    <recommendedName>
        <fullName evidence="2">phospholipase D</fullName>
        <ecNumber evidence="2">3.1.4.4</ecNumber>
    </recommendedName>
</protein>
<reference evidence="8" key="1">
    <citation type="journal article" date="2023" name="Science">
        <title>Elucidation of the pathway for biosynthesis of saponin adjuvants from the soapbark tree.</title>
        <authorList>
            <person name="Reed J."/>
            <person name="Orme A."/>
            <person name="El-Demerdash A."/>
            <person name="Owen C."/>
            <person name="Martin L.B.B."/>
            <person name="Misra R.C."/>
            <person name="Kikuchi S."/>
            <person name="Rejzek M."/>
            <person name="Martin A.C."/>
            <person name="Harkess A."/>
            <person name="Leebens-Mack J."/>
            <person name="Louveau T."/>
            <person name="Stephenson M.J."/>
            <person name="Osbourn A."/>
        </authorList>
    </citation>
    <scope>NUCLEOTIDE SEQUENCE</scope>
    <source>
        <strain evidence="8">S10</strain>
    </source>
</reference>
<dbReference type="Proteomes" id="UP001163823">
    <property type="component" value="Chromosome 2"/>
</dbReference>
<keyword evidence="5" id="KW-0442">Lipid degradation</keyword>
<accession>A0AAD7QGA7</accession>
<dbReference type="SMART" id="SM00155">
    <property type="entry name" value="PLDc"/>
    <property type="match status" value="1"/>
</dbReference>
<comment type="caution">
    <text evidence="8">The sequence shown here is derived from an EMBL/GenBank/DDBJ whole genome shotgun (WGS) entry which is preliminary data.</text>
</comment>
<dbReference type="PANTHER" id="PTHR18896:SF76">
    <property type="entry name" value="PHOSPHOLIPASE"/>
    <property type="match status" value="1"/>
</dbReference>
<keyword evidence="9" id="KW-1185">Reference proteome</keyword>
<dbReference type="AlphaFoldDB" id="A0AAD7QGA7"/>
<dbReference type="PROSITE" id="PS50035">
    <property type="entry name" value="PLD"/>
    <property type="match status" value="1"/>
</dbReference>
<dbReference type="InterPro" id="IPR015679">
    <property type="entry name" value="PLipase_D_fam"/>
</dbReference>
<keyword evidence="4" id="KW-0378">Hydrolase</keyword>
<dbReference type="KEGG" id="qsa:O6P43_003598"/>
<evidence type="ECO:0000259" key="7">
    <source>
        <dbReference type="PROSITE" id="PS50035"/>
    </source>
</evidence>
<dbReference type="GO" id="GO:0009395">
    <property type="term" value="P:phospholipid catabolic process"/>
    <property type="evidence" value="ECO:0007669"/>
    <property type="project" value="TreeGrafter"/>
</dbReference>
<sequence length="210" mass="23853">MYWQYQTICRGHYSILHNLYDLLGPKTYDFISFYGLRASGRLFDGGSVASSQVYVHSEIMIIDDCTTLIGSANINDRSLLGSRDSEVNQINDPIVDSTYKDIWMATAKTNTTIYQDVFSCIPNDLIHTRAAFRQSTAFWKEKLGHSTIDLGIAHEKLESYHNGDIKSTDPMERLASVRGHLVSFPLNFMCKEDLRPALSKSEYHASQVFH</sequence>